<dbReference type="Gene3D" id="3.40.50.720">
    <property type="entry name" value="NAD(P)-binding Rossmann-like Domain"/>
    <property type="match status" value="1"/>
</dbReference>
<dbReference type="Pfam" id="PF01408">
    <property type="entry name" value="GFO_IDH_MocA"/>
    <property type="match status" value="1"/>
</dbReference>
<gene>
    <name evidence="4" type="ORF">HQM25_01275</name>
</gene>
<dbReference type="PANTHER" id="PTHR43249">
    <property type="entry name" value="UDP-N-ACETYL-2-AMINO-2-DEOXY-D-GLUCURONATE OXIDASE"/>
    <property type="match status" value="1"/>
</dbReference>
<dbReference type="PANTHER" id="PTHR43249:SF1">
    <property type="entry name" value="D-GLUCOSIDE 3-DEHYDROGENASE"/>
    <property type="match status" value="1"/>
</dbReference>
<dbReference type="GO" id="GO:0000166">
    <property type="term" value="F:nucleotide binding"/>
    <property type="evidence" value="ECO:0007669"/>
    <property type="project" value="InterPro"/>
</dbReference>
<dbReference type="SUPFAM" id="SSF55347">
    <property type="entry name" value="Glyceraldehyde-3-phosphate dehydrogenase-like, C-terminal domain"/>
    <property type="match status" value="1"/>
</dbReference>
<dbReference type="AlphaFoldDB" id="A0A7D4PKJ2"/>
<dbReference type="InterPro" id="IPR000683">
    <property type="entry name" value="Gfo/Idh/MocA-like_OxRdtase_N"/>
</dbReference>
<proteinExistence type="predicted"/>
<evidence type="ECO:0000313" key="5">
    <source>
        <dbReference type="Proteomes" id="UP000502498"/>
    </source>
</evidence>
<dbReference type="RefSeq" id="WP_172988555.1">
    <property type="nucleotide sequence ID" value="NZ_CP054038.1"/>
</dbReference>
<dbReference type="EMBL" id="CP054038">
    <property type="protein sequence ID" value="QKJ18175.1"/>
    <property type="molecule type" value="Genomic_DNA"/>
</dbReference>
<evidence type="ECO:0000259" key="3">
    <source>
        <dbReference type="Pfam" id="PF22725"/>
    </source>
</evidence>
<evidence type="ECO:0000256" key="1">
    <source>
        <dbReference type="ARBA" id="ARBA00023027"/>
    </source>
</evidence>
<evidence type="ECO:0000259" key="2">
    <source>
        <dbReference type="Pfam" id="PF01408"/>
    </source>
</evidence>
<reference evidence="4 5" key="1">
    <citation type="submission" date="2020-05" db="EMBL/GenBank/DDBJ databases">
        <title>Strain PA2F3 complete genome.</title>
        <authorList>
            <person name="Kim Y.-S."/>
            <person name="Kim S.-J."/>
            <person name="Jung H.-k."/>
            <person name="Kim S.-E."/>
            <person name="Kim K.-H."/>
        </authorList>
    </citation>
    <scope>NUCLEOTIDE SEQUENCE [LARGE SCALE GENOMIC DNA]</scope>
    <source>
        <strain evidence="4 5">PA2F3</strain>
    </source>
</reference>
<feature type="domain" description="GFO/IDH/MocA-like oxidoreductase" evidence="3">
    <location>
        <begin position="131"/>
        <end position="256"/>
    </location>
</feature>
<dbReference type="SUPFAM" id="SSF51735">
    <property type="entry name" value="NAD(P)-binding Rossmann-fold domains"/>
    <property type="match status" value="1"/>
</dbReference>
<dbReference type="InterPro" id="IPR036291">
    <property type="entry name" value="NAD(P)-bd_dom_sf"/>
</dbReference>
<evidence type="ECO:0000313" key="4">
    <source>
        <dbReference type="EMBL" id="QKJ18175.1"/>
    </source>
</evidence>
<keyword evidence="1" id="KW-0520">NAD</keyword>
<dbReference type="InterPro" id="IPR052515">
    <property type="entry name" value="Gfo/Idh/MocA_Oxidoreductase"/>
</dbReference>
<accession>A0A7D4PKJ2</accession>
<dbReference type="Gene3D" id="3.30.360.10">
    <property type="entry name" value="Dihydrodipicolinate Reductase, domain 2"/>
    <property type="match status" value="1"/>
</dbReference>
<name>A0A7D4PKJ2_9MICO</name>
<sequence length="347" mass="37142">MTAPLRVAVIGLGDISTVHLAAIADSADAVLVGVCDPDDVRRDAVATAAGVEGYADHRDLLDRAAPDVVHICTPHFTHSDIAVDALERGVNVILEKPLAATRDEGQRVVDAAATSTARIAVCFQNRYNTAVQRAKEILDSGELGAVRGAWATVLWHRSPDYYRASPWRGTWAGGGGGLLMNQAIHTVDLVQWLVGEVTHVAGSAGTRALGDTIEVEDTADLVLTHANGARSVLFATVAHIDNEPVAIEITAEHGRLILKGDLEIIRADGSREIVSEDAMGTGERAYWGGAHVRLITDFHRSLGEPGPFWIDAAAAQKSLEIIQDVYDQSFPHRRVPAPASHEWSTTS</sequence>
<feature type="domain" description="Gfo/Idh/MocA-like oxidoreductase N-terminal" evidence="2">
    <location>
        <begin position="5"/>
        <end position="121"/>
    </location>
</feature>
<protein>
    <submittedName>
        <fullName evidence="4">Gfo/Idh/MocA family oxidoreductase</fullName>
    </submittedName>
</protein>
<dbReference type="InterPro" id="IPR055170">
    <property type="entry name" value="GFO_IDH_MocA-like_dom"/>
</dbReference>
<organism evidence="4 5">
    <name type="scientific">Microbacterium hominis</name>
    <dbReference type="NCBI Taxonomy" id="162426"/>
    <lineage>
        <taxon>Bacteria</taxon>
        <taxon>Bacillati</taxon>
        <taxon>Actinomycetota</taxon>
        <taxon>Actinomycetes</taxon>
        <taxon>Micrococcales</taxon>
        <taxon>Microbacteriaceae</taxon>
        <taxon>Microbacterium</taxon>
    </lineage>
</organism>
<dbReference type="Pfam" id="PF22725">
    <property type="entry name" value="GFO_IDH_MocA_C3"/>
    <property type="match status" value="1"/>
</dbReference>
<dbReference type="Proteomes" id="UP000502498">
    <property type="component" value="Chromosome"/>
</dbReference>